<dbReference type="PANTHER" id="PTHR46016">
    <property type="entry name" value="ZINC FINGER, RING/FYVE/PHD-TYPE"/>
    <property type="match status" value="1"/>
</dbReference>
<dbReference type="InterPro" id="IPR019734">
    <property type="entry name" value="TPR_rpt"/>
</dbReference>
<comment type="caution">
    <text evidence="3">The sequence shown here is derived from an EMBL/GenBank/DDBJ whole genome shotgun (WGS) entry which is preliminary data.</text>
</comment>
<dbReference type="SUPFAM" id="SSF48452">
    <property type="entry name" value="TPR-like"/>
    <property type="match status" value="1"/>
</dbReference>
<keyword evidence="4" id="KW-1185">Reference proteome</keyword>
<dbReference type="GO" id="GO:0061630">
    <property type="term" value="F:ubiquitin protein ligase activity"/>
    <property type="evidence" value="ECO:0007669"/>
    <property type="project" value="TreeGrafter"/>
</dbReference>
<evidence type="ECO:0000313" key="4">
    <source>
        <dbReference type="Proteomes" id="UP001046870"/>
    </source>
</evidence>
<dbReference type="Gene3D" id="1.25.40.10">
    <property type="entry name" value="Tetratricopeptide repeat domain"/>
    <property type="match status" value="1"/>
</dbReference>
<reference evidence="3" key="1">
    <citation type="submission" date="2021-01" db="EMBL/GenBank/DDBJ databases">
        <authorList>
            <person name="Zahm M."/>
            <person name="Roques C."/>
            <person name="Cabau C."/>
            <person name="Klopp C."/>
            <person name="Donnadieu C."/>
            <person name="Jouanno E."/>
            <person name="Lampietro C."/>
            <person name="Louis A."/>
            <person name="Herpin A."/>
            <person name="Echchiki A."/>
            <person name="Berthelot C."/>
            <person name="Parey E."/>
            <person name="Roest-Crollius H."/>
            <person name="Braasch I."/>
            <person name="Postlethwait J."/>
            <person name="Bobe J."/>
            <person name="Montfort J."/>
            <person name="Bouchez O."/>
            <person name="Begum T."/>
            <person name="Mejri S."/>
            <person name="Adams A."/>
            <person name="Chen W.-J."/>
            <person name="Guiguen Y."/>
        </authorList>
    </citation>
    <scope>NUCLEOTIDE SEQUENCE</scope>
    <source>
        <strain evidence="3">YG-15Mar2019-1</strain>
        <tissue evidence="3">Brain</tissue>
    </source>
</reference>
<dbReference type="EMBL" id="JAFDVH010000016">
    <property type="protein sequence ID" value="KAG7462877.1"/>
    <property type="molecule type" value="Genomic_DNA"/>
</dbReference>
<keyword evidence="1" id="KW-0802">TPR repeat</keyword>
<dbReference type="GO" id="GO:0006511">
    <property type="term" value="P:ubiquitin-dependent protein catabolic process"/>
    <property type="evidence" value="ECO:0007669"/>
    <property type="project" value="TreeGrafter"/>
</dbReference>
<proteinExistence type="predicted"/>
<evidence type="ECO:0000256" key="1">
    <source>
        <dbReference type="PROSITE-ProRule" id="PRU00339"/>
    </source>
</evidence>
<protein>
    <submittedName>
        <fullName evidence="3">Uncharacterized protein</fullName>
    </submittedName>
</protein>
<feature type="region of interest" description="Disordered" evidence="2">
    <location>
        <begin position="686"/>
        <end position="755"/>
    </location>
</feature>
<feature type="repeat" description="TPR" evidence="1">
    <location>
        <begin position="361"/>
        <end position="394"/>
    </location>
</feature>
<dbReference type="InterPro" id="IPR013083">
    <property type="entry name" value="Znf_RING/FYVE/PHD"/>
</dbReference>
<sequence length="938" mass="104797">MNTQVYTLCITREQIPLVVSFNDVRDQIKYECPVSLTAFYRPVSINSSDTQHIYSAPCIDVLTRRSKVNPLDERPLGESWKVPELNLDKEMSAAPVKCFFAYRGCKTVMKLSEVGSHAKDCPHKPSTELDTKDVTETEWYKRHFASSSHLEIETKHTLETRSWEKQLWKAIGEGSASQLCTHASEQLRLYRERLPKPGDTIQYEHGHSPLDCLEQATVHYASAFKLNPRDPQLHFLLGQALEEQYYASEMYGLKKKTEEDTQELGTAKTAGREEEILAICKLHGFSGTPTLENQLKALDMEFHQLKEQGQSVKADHIQTLFIWLSKRAGKDGRVCVSDEESLLHRALMKYLDAWSLRPDSWEYNLHVGRLLLLQGRSREALQHLQAALALRPSHPALRFYTGLAMLQQEGGLGTMEQEAVVFLQQGLEHVITNCFSPENQDRGDSRNMTDPLSTVNTQFLRGCLSLGDLLQRTKTTERSMNAEQVYHIVVVLAVQGVCRCVCRGQVAQQLEWVLLDAHFALLQILIHQEITMKQPWIAKRCQALTALIRLTTISPCRELLDLQEKVCQVGVVTTPRCSQALCLLGLAQLAQYDNDPQSERGQTALADCRLSFQASIEVEGTPKFGVAPDLLATQRWWQDQQLMVKMMETAVQRSTSPAGKTEHVGAVAPGRGVARGRGTPVRAGATAAAKASGPGRACKTSLTSKTPTPCVASRGRTGAASTAKTEVIAKSPVKSSTKTQLTPCKTKPNSCPPQTKTMVTEAFTVERPVLDNESEFPTSINCRSHSPRLGLARALSRSTETQEQACKLYQEVIAMASEVHDAYIELAELLVHSDPLAAVDVYCRFPLKPVSQQSFDDAFITGEIVHILMKHELYDHPQLGPNLIAYGKVMGLGCLEKYIDVLDGKFKTNLLKTVYAGIHDKSVEDEDLQDFFKFKCWI</sequence>
<organism evidence="3 4">
    <name type="scientific">Megalops atlanticus</name>
    <name type="common">Tarpon</name>
    <name type="synonym">Clupea gigantea</name>
    <dbReference type="NCBI Taxonomy" id="7932"/>
    <lineage>
        <taxon>Eukaryota</taxon>
        <taxon>Metazoa</taxon>
        <taxon>Chordata</taxon>
        <taxon>Craniata</taxon>
        <taxon>Vertebrata</taxon>
        <taxon>Euteleostomi</taxon>
        <taxon>Actinopterygii</taxon>
        <taxon>Neopterygii</taxon>
        <taxon>Teleostei</taxon>
        <taxon>Elopiformes</taxon>
        <taxon>Megalopidae</taxon>
        <taxon>Megalops</taxon>
    </lineage>
</organism>
<dbReference type="PANTHER" id="PTHR46016:SF1">
    <property type="entry name" value="RING-TYPE DOMAIN-CONTAINING PROTEIN"/>
    <property type="match status" value="1"/>
</dbReference>
<dbReference type="GO" id="GO:0000209">
    <property type="term" value="P:protein polyubiquitination"/>
    <property type="evidence" value="ECO:0007669"/>
    <property type="project" value="TreeGrafter"/>
</dbReference>
<dbReference type="Gene3D" id="3.30.40.10">
    <property type="entry name" value="Zinc/RING finger domain, C3HC4 (zinc finger)"/>
    <property type="match status" value="1"/>
</dbReference>
<evidence type="ECO:0000313" key="3">
    <source>
        <dbReference type="EMBL" id="KAG7462877.1"/>
    </source>
</evidence>
<dbReference type="InterPro" id="IPR051438">
    <property type="entry name" value="RNF_E3_ubiq-protein_ligase"/>
</dbReference>
<feature type="compositionally biased region" description="Low complexity" evidence="2">
    <location>
        <begin position="686"/>
        <end position="697"/>
    </location>
</feature>
<accession>A0A9D3PL96</accession>
<dbReference type="SUPFAM" id="SSF49599">
    <property type="entry name" value="TRAF domain-like"/>
    <property type="match status" value="1"/>
</dbReference>
<evidence type="ECO:0000256" key="2">
    <source>
        <dbReference type="SAM" id="MobiDB-lite"/>
    </source>
</evidence>
<name>A0A9D3PL96_MEGAT</name>
<dbReference type="InterPro" id="IPR011990">
    <property type="entry name" value="TPR-like_helical_dom_sf"/>
</dbReference>
<gene>
    <name evidence="3" type="ORF">MATL_G00189370</name>
</gene>
<dbReference type="PROSITE" id="PS50005">
    <property type="entry name" value="TPR"/>
    <property type="match status" value="1"/>
</dbReference>
<dbReference type="OrthoDB" id="9991317at2759"/>
<feature type="compositionally biased region" description="Polar residues" evidence="2">
    <location>
        <begin position="733"/>
        <end position="755"/>
    </location>
</feature>
<dbReference type="Proteomes" id="UP001046870">
    <property type="component" value="Chromosome 16"/>
</dbReference>
<dbReference type="AlphaFoldDB" id="A0A9D3PL96"/>